<organism evidence="2 3">
    <name type="scientific">Aspergillus ochraceoroseus IBT 24754</name>
    <dbReference type="NCBI Taxonomy" id="1392256"/>
    <lineage>
        <taxon>Eukaryota</taxon>
        <taxon>Fungi</taxon>
        <taxon>Dikarya</taxon>
        <taxon>Ascomycota</taxon>
        <taxon>Pezizomycotina</taxon>
        <taxon>Eurotiomycetes</taxon>
        <taxon>Eurotiomycetidae</taxon>
        <taxon>Eurotiales</taxon>
        <taxon>Aspergillaceae</taxon>
        <taxon>Aspergillus</taxon>
        <taxon>Aspergillus subgen. Nidulantes</taxon>
    </lineage>
</organism>
<keyword evidence="1" id="KW-0812">Transmembrane</keyword>
<dbReference type="Proteomes" id="UP000244073">
    <property type="component" value="Unassembled WGS sequence"/>
</dbReference>
<evidence type="ECO:0000313" key="2">
    <source>
        <dbReference type="EMBL" id="PTU17022.1"/>
    </source>
</evidence>
<keyword evidence="1" id="KW-0472">Membrane</keyword>
<dbReference type="GeneID" id="63814912"/>
<sequence length="55" mass="6452">MTDTPLLLLFFSFFFFFFFFFSLSYIGNLWKPVFSRSASKKKKNLIQPSRASVGV</sequence>
<keyword evidence="1" id="KW-1133">Transmembrane helix</keyword>
<comment type="caution">
    <text evidence="2">The sequence shown here is derived from an EMBL/GenBank/DDBJ whole genome shotgun (WGS) entry which is preliminary data.</text>
</comment>
<gene>
    <name evidence="2" type="ORF">P175DRAFT_0505161</name>
</gene>
<protein>
    <submittedName>
        <fullName evidence="2">Uncharacterized protein</fullName>
    </submittedName>
</protein>
<dbReference type="VEuPathDB" id="FungiDB:P175DRAFT_0505161"/>
<evidence type="ECO:0000313" key="3">
    <source>
        <dbReference type="Proteomes" id="UP000244073"/>
    </source>
</evidence>
<feature type="transmembrane region" description="Helical" evidence="1">
    <location>
        <begin position="6"/>
        <end position="30"/>
    </location>
</feature>
<proteinExistence type="predicted"/>
<reference evidence="2 3" key="1">
    <citation type="journal article" date="2018" name="Proc. Natl. Acad. Sci. U.S.A.">
        <title>Linking secondary metabolites to gene clusters through genome sequencing of six diverse Aspergillus species.</title>
        <authorList>
            <person name="Kaerboelling I."/>
            <person name="Vesth T.C."/>
            <person name="Frisvad J.C."/>
            <person name="Nybo J.L."/>
            <person name="Theobald S."/>
            <person name="Kuo A."/>
            <person name="Bowyer P."/>
            <person name="Matsuda Y."/>
            <person name="Mondo S."/>
            <person name="Lyhne E.K."/>
            <person name="Kogle M.E."/>
            <person name="Clum A."/>
            <person name="Lipzen A."/>
            <person name="Salamov A."/>
            <person name="Ngan C.Y."/>
            <person name="Daum C."/>
            <person name="Chiniquy J."/>
            <person name="Barry K."/>
            <person name="LaButti K."/>
            <person name="Haridas S."/>
            <person name="Simmons B.A."/>
            <person name="Magnuson J.K."/>
            <person name="Mortensen U.H."/>
            <person name="Larsen T.O."/>
            <person name="Grigoriev I.V."/>
            <person name="Baker S.E."/>
            <person name="Andersen M.R."/>
        </authorList>
    </citation>
    <scope>NUCLEOTIDE SEQUENCE [LARGE SCALE GENOMIC DNA]</scope>
    <source>
        <strain evidence="2 3">IBT 24754</strain>
    </source>
</reference>
<accession>A0A2T5LL56</accession>
<name>A0A2T5LL56_9EURO</name>
<dbReference type="AlphaFoldDB" id="A0A2T5LL56"/>
<dbReference type="RefSeq" id="XP_040748414.1">
    <property type="nucleotide sequence ID" value="XM_040898030.1"/>
</dbReference>
<evidence type="ECO:0000256" key="1">
    <source>
        <dbReference type="SAM" id="Phobius"/>
    </source>
</evidence>
<dbReference type="EMBL" id="MSFN02000012">
    <property type="protein sequence ID" value="PTU17022.1"/>
    <property type="molecule type" value="Genomic_DNA"/>
</dbReference>